<organism evidence="11 12">
    <name type="scientific">Sedimentitalea todarodis</name>
    <dbReference type="NCBI Taxonomy" id="1631240"/>
    <lineage>
        <taxon>Bacteria</taxon>
        <taxon>Pseudomonadati</taxon>
        <taxon>Pseudomonadota</taxon>
        <taxon>Alphaproteobacteria</taxon>
        <taxon>Rhodobacterales</taxon>
        <taxon>Paracoccaceae</taxon>
        <taxon>Sedimentitalea</taxon>
    </lineage>
</organism>
<dbReference type="PROSITE" id="PS00178">
    <property type="entry name" value="AA_TRNA_LIGASE_I"/>
    <property type="match status" value="1"/>
</dbReference>
<name>A0ABU3VFK6_9RHOB</name>
<comment type="catalytic activity">
    <reaction evidence="9 10">
        <text>tRNA(Lys) + L-lysine + ATP = L-lysyl-tRNA(Lys) + AMP + diphosphate</text>
        <dbReference type="Rhea" id="RHEA:20792"/>
        <dbReference type="Rhea" id="RHEA-COMP:9696"/>
        <dbReference type="Rhea" id="RHEA-COMP:9697"/>
        <dbReference type="ChEBI" id="CHEBI:30616"/>
        <dbReference type="ChEBI" id="CHEBI:32551"/>
        <dbReference type="ChEBI" id="CHEBI:33019"/>
        <dbReference type="ChEBI" id="CHEBI:78442"/>
        <dbReference type="ChEBI" id="CHEBI:78529"/>
        <dbReference type="ChEBI" id="CHEBI:456215"/>
        <dbReference type="EC" id="6.1.1.6"/>
    </reaction>
</comment>
<dbReference type="PANTHER" id="PTHR37940">
    <property type="entry name" value="LYSINE--TRNA LIGASE"/>
    <property type="match status" value="1"/>
</dbReference>
<dbReference type="InterPro" id="IPR014729">
    <property type="entry name" value="Rossmann-like_a/b/a_fold"/>
</dbReference>
<dbReference type="RefSeq" id="WP_316777461.1">
    <property type="nucleotide sequence ID" value="NZ_JASMWN010000011.1"/>
</dbReference>
<evidence type="ECO:0000313" key="12">
    <source>
        <dbReference type="Proteomes" id="UP001255416"/>
    </source>
</evidence>
<feature type="short sequence motif" description="'HIGH' region" evidence="10">
    <location>
        <begin position="44"/>
        <end position="52"/>
    </location>
</feature>
<evidence type="ECO:0000256" key="1">
    <source>
        <dbReference type="ARBA" id="ARBA00004496"/>
    </source>
</evidence>
<proteinExistence type="inferred from homology"/>
<keyword evidence="6 10" id="KW-0067">ATP-binding</keyword>
<evidence type="ECO:0000256" key="4">
    <source>
        <dbReference type="ARBA" id="ARBA00022598"/>
    </source>
</evidence>
<dbReference type="Proteomes" id="UP001255416">
    <property type="component" value="Unassembled WGS sequence"/>
</dbReference>
<dbReference type="SUPFAM" id="SSF52374">
    <property type="entry name" value="Nucleotidylyl transferase"/>
    <property type="match status" value="1"/>
</dbReference>
<dbReference type="Gene3D" id="1.10.10.350">
    <property type="match status" value="1"/>
</dbReference>
<comment type="subcellular location">
    <subcellularLocation>
        <location evidence="1 10">Cytoplasm</location>
    </subcellularLocation>
</comment>
<dbReference type="InterPro" id="IPR002904">
    <property type="entry name" value="Lys-tRNA-ligase"/>
</dbReference>
<feature type="short sequence motif" description="'KMSKS' region" evidence="10">
    <location>
        <begin position="290"/>
        <end position="294"/>
    </location>
</feature>
<dbReference type="SUPFAM" id="SSF48163">
    <property type="entry name" value="An anticodon-binding domain of class I aminoacyl-tRNA synthetases"/>
    <property type="match status" value="1"/>
</dbReference>
<dbReference type="InterPro" id="IPR008925">
    <property type="entry name" value="aa_tRNA-synth_I_cd-bd_sf"/>
</dbReference>
<comment type="caution">
    <text evidence="11">The sequence shown here is derived from an EMBL/GenBank/DDBJ whole genome shotgun (WGS) entry which is preliminary data.</text>
</comment>
<dbReference type="Gene3D" id="3.40.50.620">
    <property type="entry name" value="HUPs"/>
    <property type="match status" value="2"/>
</dbReference>
<evidence type="ECO:0000256" key="8">
    <source>
        <dbReference type="ARBA" id="ARBA00023146"/>
    </source>
</evidence>
<dbReference type="InterPro" id="IPR020751">
    <property type="entry name" value="aa-tRNA-synth_I_codon-bd_sub2"/>
</dbReference>
<evidence type="ECO:0000256" key="10">
    <source>
        <dbReference type="HAMAP-Rule" id="MF_00177"/>
    </source>
</evidence>
<evidence type="ECO:0000256" key="7">
    <source>
        <dbReference type="ARBA" id="ARBA00022917"/>
    </source>
</evidence>
<sequence>MSELREAALASKAWPFEEARKLVKRYQKAPPEKGHVLFETGYGPSGLPHIGTFGEVARTTMIRRAFEAISDIPTRLICFSDDLDGMRKVPGNVPNPERLQQHLQRPLTSVPDPFEEYDSFGAHNNAMLRRFLDTFGFDYEFISATEYYRSGQFDTVLLRAAERYDDIMAVMLKSLREERRQTYSIFLPIHPESGRVMYVPMKHVDADNGTITFDTEDGEEMTLPVTGGNVKLQWKPDFGARWAALDVDFEMYGKDHSTNTPIYDRICEILGGRKPEHFTYELFLDENGQKISKSSGNGLTIDEWLTYASTESLSHFMYQKPKTAKRMYFDVIPKAMDEYHQQLRAYPDQELKAQVNNPVWHIHAGDVPVSTLIVPFSMLLNLASVSGAEDKEHLWGFIRRYAPEATSESHPDLDAAAGYAVKYFNDFVKPTRSYRAPTEAEREALLDLRAHLAAYDGRIEDEALQSIVYAVGRDRFDPLRAWFTTLYEVLLGASQGPRFGGFIALYGVDETVALIDKALAGEMV</sequence>
<dbReference type="EMBL" id="JASMWN010000011">
    <property type="protein sequence ID" value="MDU9004962.1"/>
    <property type="molecule type" value="Genomic_DNA"/>
</dbReference>
<feature type="binding site" evidence="10">
    <location>
        <position position="293"/>
    </location>
    <ligand>
        <name>ATP</name>
        <dbReference type="ChEBI" id="CHEBI:30616"/>
    </ligand>
</feature>
<dbReference type="NCBIfam" id="NF001968">
    <property type="entry name" value="PRK00750.1-2"/>
    <property type="match status" value="1"/>
</dbReference>
<dbReference type="Pfam" id="PF01921">
    <property type="entry name" value="tRNA-synt_1f"/>
    <property type="match status" value="1"/>
</dbReference>
<dbReference type="InterPro" id="IPR001412">
    <property type="entry name" value="aa-tRNA-synth_I_CS"/>
</dbReference>
<keyword evidence="8 10" id="KW-0030">Aminoacyl-tRNA synthetase</keyword>
<dbReference type="GO" id="GO:0004824">
    <property type="term" value="F:lysine-tRNA ligase activity"/>
    <property type="evidence" value="ECO:0007669"/>
    <property type="project" value="UniProtKB-EC"/>
</dbReference>
<evidence type="ECO:0000256" key="3">
    <source>
        <dbReference type="ARBA" id="ARBA00022490"/>
    </source>
</evidence>
<dbReference type="NCBIfam" id="TIGR00467">
    <property type="entry name" value="lysS_arch"/>
    <property type="match status" value="1"/>
</dbReference>
<dbReference type="PANTHER" id="PTHR37940:SF1">
    <property type="entry name" value="LYSINE--TRNA LIGASE"/>
    <property type="match status" value="1"/>
</dbReference>
<accession>A0ABU3VFK6</accession>
<evidence type="ECO:0000256" key="9">
    <source>
        <dbReference type="ARBA" id="ARBA00048573"/>
    </source>
</evidence>
<comment type="similarity">
    <text evidence="2 10">Belongs to the class-I aminoacyl-tRNA synthetase family.</text>
</comment>
<keyword evidence="5 10" id="KW-0547">Nucleotide-binding</keyword>
<evidence type="ECO:0000256" key="2">
    <source>
        <dbReference type="ARBA" id="ARBA00005594"/>
    </source>
</evidence>
<dbReference type="EC" id="6.1.1.6" evidence="10"/>
<evidence type="ECO:0000256" key="6">
    <source>
        <dbReference type="ARBA" id="ARBA00022840"/>
    </source>
</evidence>
<dbReference type="HAMAP" id="MF_00177">
    <property type="entry name" value="Lys_tRNA_synth_class1"/>
    <property type="match status" value="1"/>
</dbReference>
<protein>
    <recommendedName>
        <fullName evidence="10">Lysine--tRNA ligase</fullName>
        <ecNumber evidence="10">6.1.1.6</ecNumber>
    </recommendedName>
    <alternativeName>
        <fullName evidence="10">Lysyl-tRNA synthetase</fullName>
        <shortName evidence="10">LysRS</shortName>
    </alternativeName>
</protein>
<keyword evidence="3 10" id="KW-0963">Cytoplasm</keyword>
<evidence type="ECO:0000313" key="11">
    <source>
        <dbReference type="EMBL" id="MDU9004962.1"/>
    </source>
</evidence>
<evidence type="ECO:0000256" key="5">
    <source>
        <dbReference type="ARBA" id="ARBA00022741"/>
    </source>
</evidence>
<keyword evidence="4 10" id="KW-0436">Ligase</keyword>
<keyword evidence="7 10" id="KW-0648">Protein biosynthesis</keyword>
<reference evidence="12" key="1">
    <citation type="submission" date="2023-05" db="EMBL/GenBank/DDBJ databases">
        <title>Sedimentitalea sp. nov. JM2-8.</title>
        <authorList>
            <person name="Huang J."/>
        </authorList>
    </citation>
    <scope>NUCLEOTIDE SEQUENCE [LARGE SCALE GENOMIC DNA]</scope>
    <source>
        <strain evidence="12">KHS03</strain>
    </source>
</reference>
<keyword evidence="12" id="KW-1185">Reference proteome</keyword>
<gene>
    <name evidence="10" type="primary">lysS</name>
    <name evidence="11" type="ORF">QO231_14000</name>
</gene>